<dbReference type="PIRSF" id="PIRSF000722">
    <property type="entry name" value="Acetate_prop_kin"/>
    <property type="match status" value="1"/>
</dbReference>
<dbReference type="GO" id="GO:0006085">
    <property type="term" value="P:acetyl-CoA biosynthetic process"/>
    <property type="evidence" value="ECO:0007669"/>
    <property type="project" value="UniProtKB-UniRule"/>
</dbReference>
<comment type="similarity">
    <text evidence="1 9 10">Belongs to the acetokinase family.</text>
</comment>
<keyword evidence="13" id="KW-1185">Reference proteome</keyword>
<dbReference type="GO" id="GO:0008776">
    <property type="term" value="F:acetate kinase activity"/>
    <property type="evidence" value="ECO:0007669"/>
    <property type="project" value="UniProtKB-UniRule"/>
</dbReference>
<organism evidence="12 13">
    <name type="scientific">Pigmentiphaga aceris</name>
    <dbReference type="NCBI Taxonomy" id="1940612"/>
    <lineage>
        <taxon>Bacteria</taxon>
        <taxon>Pseudomonadati</taxon>
        <taxon>Pseudomonadota</taxon>
        <taxon>Betaproteobacteria</taxon>
        <taxon>Burkholderiales</taxon>
        <taxon>Alcaligenaceae</taxon>
        <taxon>Pigmentiphaga</taxon>
    </lineage>
</organism>
<comment type="catalytic activity">
    <reaction evidence="9">
        <text>acetate + ATP = acetyl phosphate + ADP</text>
        <dbReference type="Rhea" id="RHEA:11352"/>
        <dbReference type="ChEBI" id="CHEBI:22191"/>
        <dbReference type="ChEBI" id="CHEBI:30089"/>
        <dbReference type="ChEBI" id="CHEBI:30616"/>
        <dbReference type="ChEBI" id="CHEBI:456216"/>
        <dbReference type="EC" id="2.7.2.1"/>
    </reaction>
</comment>
<dbReference type="GO" id="GO:0006083">
    <property type="term" value="P:acetate metabolic process"/>
    <property type="evidence" value="ECO:0007669"/>
    <property type="project" value="TreeGrafter"/>
</dbReference>
<gene>
    <name evidence="9" type="primary">ackA</name>
    <name evidence="12" type="ORF">FXN63_07860</name>
</gene>
<feature type="binding site" evidence="9">
    <location>
        <begin position="369"/>
        <end position="373"/>
    </location>
    <ligand>
        <name>ATP</name>
        <dbReference type="ChEBI" id="CHEBI:30616"/>
    </ligand>
</feature>
<keyword evidence="4 9" id="KW-0479">Metal-binding</keyword>
<dbReference type="NCBIfam" id="TIGR00016">
    <property type="entry name" value="ackA"/>
    <property type="match status" value="1"/>
</dbReference>
<proteinExistence type="inferred from homology"/>
<dbReference type="KEGG" id="pacr:FXN63_07860"/>
<evidence type="ECO:0000256" key="7">
    <source>
        <dbReference type="ARBA" id="ARBA00022840"/>
    </source>
</evidence>
<dbReference type="GO" id="GO:0000287">
    <property type="term" value="F:magnesium ion binding"/>
    <property type="evidence" value="ECO:0007669"/>
    <property type="project" value="UniProtKB-UniRule"/>
</dbReference>
<dbReference type="PROSITE" id="PS01075">
    <property type="entry name" value="ACETATE_KINASE_1"/>
    <property type="match status" value="1"/>
</dbReference>
<dbReference type="InterPro" id="IPR043129">
    <property type="entry name" value="ATPase_NBD"/>
</dbReference>
<evidence type="ECO:0000313" key="13">
    <source>
        <dbReference type="Proteomes" id="UP000325161"/>
    </source>
</evidence>
<dbReference type="AlphaFoldDB" id="A0A5C0ATU1"/>
<dbReference type="PANTHER" id="PTHR21060:SF21">
    <property type="entry name" value="ACETATE KINASE"/>
    <property type="match status" value="1"/>
</dbReference>
<dbReference type="Proteomes" id="UP000325161">
    <property type="component" value="Chromosome"/>
</dbReference>
<feature type="active site" description="Proton donor/acceptor" evidence="9">
    <location>
        <position position="189"/>
    </location>
</feature>
<evidence type="ECO:0000256" key="6">
    <source>
        <dbReference type="ARBA" id="ARBA00022777"/>
    </source>
</evidence>
<keyword evidence="7 9" id="KW-0067">ATP-binding</keyword>
<comment type="pathway">
    <text evidence="9">Metabolic intermediate biosynthesis; acetyl-CoA biosynthesis; acetyl-CoA from acetate: step 1/2.</text>
</comment>
<sequence>MSLSLKPFPRSTDNPDTPGGDVAVLASLSDAGVSDVLLPDHGPGDLILVLNCGSSSIKFAMFEAAGHIARKPLWHGKIEGISSSAPRFGESGFGTEHVDLDAAAPYHDALALIRARVRARLRGRRICAVAHRVVHGGSKYVAPVRIDSAVLADLKTYIPLAPLHQPFALDAIETLLIERPDLVQIACFDTAFHHTLPDVERMLPLSWDAWQNNLRRFGFHGLSYEYMSVALAERYGDLACGRVIVAHLGSGASLCAMQGLKSVATTMGFSALDGLMMGTRCGALDPGVVLYLLQSLGMTPDELGHKLYHESGLLGVSGMSADPRVLLDAESHSEPARAALALYVRRIVREIGALVAVLGGLDMLVFTAGIGEHSDILRARICRALGFVGVQLDPDANATHAPLISGPHSRVMVAVEPTNEEWIAALRTAALIAAGDVLL</sequence>
<evidence type="ECO:0000256" key="11">
    <source>
        <dbReference type="SAM" id="MobiDB-lite"/>
    </source>
</evidence>
<dbReference type="PANTHER" id="PTHR21060">
    <property type="entry name" value="ACETATE KINASE"/>
    <property type="match status" value="1"/>
</dbReference>
<keyword evidence="2 9" id="KW-0963">Cytoplasm</keyword>
<feature type="binding site" evidence="9">
    <location>
        <position position="420"/>
    </location>
    <ligand>
        <name>Mg(2+)</name>
        <dbReference type="ChEBI" id="CHEBI:18420"/>
    </ligand>
</feature>
<comment type="function">
    <text evidence="9">Catalyzes the formation of acetyl phosphate from acetate and ATP. Can also catalyze the reverse reaction.</text>
</comment>
<dbReference type="Gene3D" id="3.30.420.40">
    <property type="match status" value="2"/>
</dbReference>
<feature type="binding site" evidence="9">
    <location>
        <position position="58"/>
    </location>
    <ligand>
        <name>ATP</name>
        <dbReference type="ChEBI" id="CHEBI:30616"/>
    </ligand>
</feature>
<feature type="region of interest" description="Disordered" evidence="11">
    <location>
        <begin position="1"/>
        <end position="20"/>
    </location>
</feature>
<evidence type="ECO:0000256" key="2">
    <source>
        <dbReference type="ARBA" id="ARBA00022490"/>
    </source>
</evidence>
<feature type="binding site" evidence="9">
    <location>
        <begin position="322"/>
        <end position="324"/>
    </location>
    <ligand>
        <name>ATP</name>
        <dbReference type="ChEBI" id="CHEBI:30616"/>
    </ligand>
</feature>
<dbReference type="UniPathway" id="UPA00340">
    <property type="reaction ID" value="UER00458"/>
</dbReference>
<evidence type="ECO:0000256" key="1">
    <source>
        <dbReference type="ARBA" id="ARBA00008748"/>
    </source>
</evidence>
<feature type="binding site" evidence="9">
    <location>
        <position position="51"/>
    </location>
    <ligand>
        <name>Mg(2+)</name>
        <dbReference type="ChEBI" id="CHEBI:18420"/>
    </ligand>
</feature>
<dbReference type="RefSeq" id="WP_148814155.1">
    <property type="nucleotide sequence ID" value="NZ_CP043046.1"/>
</dbReference>
<dbReference type="GO" id="GO:0005524">
    <property type="term" value="F:ATP binding"/>
    <property type="evidence" value="ECO:0007669"/>
    <property type="project" value="UniProtKB-KW"/>
</dbReference>
<keyword evidence="3 9" id="KW-0808">Transferase</keyword>
<feature type="binding site" evidence="9">
    <location>
        <begin position="247"/>
        <end position="251"/>
    </location>
    <ligand>
        <name>ATP</name>
        <dbReference type="ChEBI" id="CHEBI:30616"/>
    </ligand>
</feature>
<keyword evidence="6 9" id="KW-0418">Kinase</keyword>
<dbReference type="InterPro" id="IPR000890">
    <property type="entry name" value="Aliphatic_acid_kin_short-chain"/>
</dbReference>
<comment type="subcellular location">
    <subcellularLocation>
        <location evidence="9">Cytoplasm</location>
    </subcellularLocation>
</comment>
<evidence type="ECO:0000256" key="10">
    <source>
        <dbReference type="RuleBase" id="RU003835"/>
    </source>
</evidence>
<dbReference type="Pfam" id="PF00871">
    <property type="entry name" value="Acetate_kinase"/>
    <property type="match status" value="1"/>
</dbReference>
<feature type="site" description="Transition state stabilizer" evidence="9">
    <location>
        <position position="220"/>
    </location>
</feature>
<evidence type="ECO:0000313" key="12">
    <source>
        <dbReference type="EMBL" id="QEI05772.1"/>
    </source>
</evidence>
<protein>
    <recommendedName>
        <fullName evidence="9">Acetate kinase</fullName>
        <ecNumber evidence="9">2.7.2.1</ecNumber>
    </recommendedName>
    <alternativeName>
        <fullName evidence="9">Acetokinase</fullName>
    </alternativeName>
</protein>
<dbReference type="EC" id="2.7.2.1" evidence="9"/>
<evidence type="ECO:0000256" key="9">
    <source>
        <dbReference type="HAMAP-Rule" id="MF_00020"/>
    </source>
</evidence>
<dbReference type="HAMAP" id="MF_00020">
    <property type="entry name" value="Acetate_kinase"/>
    <property type="match status" value="1"/>
</dbReference>
<feature type="site" description="Transition state stabilizer" evidence="9">
    <location>
        <position position="280"/>
    </location>
</feature>
<feature type="binding site" evidence="9">
    <location>
        <position position="132"/>
    </location>
    <ligand>
        <name>substrate</name>
    </ligand>
</feature>
<dbReference type="EMBL" id="CP043046">
    <property type="protein sequence ID" value="QEI05772.1"/>
    <property type="molecule type" value="Genomic_DNA"/>
</dbReference>
<comment type="subunit">
    <text evidence="9">Homodimer.</text>
</comment>
<dbReference type="PRINTS" id="PR00471">
    <property type="entry name" value="ACETATEKNASE"/>
</dbReference>
<keyword evidence="8 9" id="KW-0460">Magnesium</keyword>
<dbReference type="GO" id="GO:0005829">
    <property type="term" value="C:cytosol"/>
    <property type="evidence" value="ECO:0007669"/>
    <property type="project" value="TreeGrafter"/>
</dbReference>
<comment type="cofactor">
    <cofactor evidence="9">
        <name>Mg(2+)</name>
        <dbReference type="ChEBI" id="CHEBI:18420"/>
    </cofactor>
    <cofactor evidence="9">
        <name>Mn(2+)</name>
        <dbReference type="ChEBI" id="CHEBI:29035"/>
    </cofactor>
    <text evidence="9">Mg(2+). Can also accept Mn(2+).</text>
</comment>
<dbReference type="InterPro" id="IPR023865">
    <property type="entry name" value="Aliphatic_acid_kinase_CS"/>
</dbReference>
<reference evidence="12 13" key="1">
    <citation type="submission" date="2019-08" db="EMBL/GenBank/DDBJ databases">
        <title>Amphibian skin-associated Pigmentiphaga: genome sequence and occurrence across geography and hosts.</title>
        <authorList>
            <person name="Bletz M.C."/>
            <person name="Bunk B."/>
            <person name="Sproeer C."/>
            <person name="Biwer P."/>
            <person name="Reiter S."/>
            <person name="Rabemananjara F.C.E."/>
            <person name="Schulz S."/>
            <person name="Overmann J."/>
            <person name="Vences M."/>
        </authorList>
    </citation>
    <scope>NUCLEOTIDE SEQUENCE [LARGE SCALE GENOMIC DNA]</scope>
    <source>
        <strain evidence="12 13">Mada1488</strain>
    </source>
</reference>
<dbReference type="InterPro" id="IPR004372">
    <property type="entry name" value="Ac/propionate_kinase"/>
</dbReference>
<keyword evidence="5 9" id="KW-0547">Nucleotide-binding</keyword>
<dbReference type="OrthoDB" id="9802453at2"/>
<evidence type="ECO:0000256" key="4">
    <source>
        <dbReference type="ARBA" id="ARBA00022723"/>
    </source>
</evidence>
<evidence type="ECO:0000256" key="3">
    <source>
        <dbReference type="ARBA" id="ARBA00022679"/>
    </source>
</evidence>
<evidence type="ECO:0000256" key="8">
    <source>
        <dbReference type="ARBA" id="ARBA00022842"/>
    </source>
</evidence>
<dbReference type="SUPFAM" id="SSF53067">
    <property type="entry name" value="Actin-like ATPase domain"/>
    <property type="match status" value="2"/>
</dbReference>
<evidence type="ECO:0000256" key="5">
    <source>
        <dbReference type="ARBA" id="ARBA00022741"/>
    </source>
</evidence>
<name>A0A5C0ATU1_9BURK</name>
<accession>A0A5C0ATU1</accession>